<evidence type="ECO:0000313" key="2">
    <source>
        <dbReference type="Proteomes" id="UP001055811"/>
    </source>
</evidence>
<evidence type="ECO:0000313" key="1">
    <source>
        <dbReference type="EMBL" id="KAI3721015.1"/>
    </source>
</evidence>
<dbReference type="Proteomes" id="UP001055811">
    <property type="component" value="Linkage Group LG06"/>
</dbReference>
<keyword evidence="2" id="KW-1185">Reference proteome</keyword>
<dbReference type="EMBL" id="CM042014">
    <property type="protein sequence ID" value="KAI3721015.1"/>
    <property type="molecule type" value="Genomic_DNA"/>
</dbReference>
<name>A0ACB9BIY1_CICIN</name>
<sequence>MQILKRSVAIQHERQKEYDERSQEVQQLKQLLSQYQEQLNCFACGSNRLNETRLASFGDASSMVPISEEMEDFCIRRIKVVTNDDDGETKDVSTSEMLK</sequence>
<gene>
    <name evidence="1" type="ORF">L2E82_32017</name>
</gene>
<comment type="caution">
    <text evidence="1">The sequence shown here is derived from an EMBL/GenBank/DDBJ whole genome shotgun (WGS) entry which is preliminary data.</text>
</comment>
<protein>
    <submittedName>
        <fullName evidence="1">Uncharacterized protein</fullName>
    </submittedName>
</protein>
<proteinExistence type="predicted"/>
<reference evidence="1 2" key="2">
    <citation type="journal article" date="2022" name="Mol. Ecol. Resour.">
        <title>The genomes of chicory, endive, great burdock and yacon provide insights into Asteraceae paleo-polyploidization history and plant inulin production.</title>
        <authorList>
            <person name="Fan W."/>
            <person name="Wang S."/>
            <person name="Wang H."/>
            <person name="Wang A."/>
            <person name="Jiang F."/>
            <person name="Liu H."/>
            <person name="Zhao H."/>
            <person name="Xu D."/>
            <person name="Zhang Y."/>
        </authorList>
    </citation>
    <scope>NUCLEOTIDE SEQUENCE [LARGE SCALE GENOMIC DNA]</scope>
    <source>
        <strain evidence="2">cv. Punajuju</strain>
        <tissue evidence="1">Leaves</tissue>
    </source>
</reference>
<reference evidence="2" key="1">
    <citation type="journal article" date="2022" name="Mol. Ecol. Resour.">
        <title>The genomes of chicory, endive, great burdock and yacon provide insights into Asteraceae palaeo-polyploidization history and plant inulin production.</title>
        <authorList>
            <person name="Fan W."/>
            <person name="Wang S."/>
            <person name="Wang H."/>
            <person name="Wang A."/>
            <person name="Jiang F."/>
            <person name="Liu H."/>
            <person name="Zhao H."/>
            <person name="Xu D."/>
            <person name="Zhang Y."/>
        </authorList>
    </citation>
    <scope>NUCLEOTIDE SEQUENCE [LARGE SCALE GENOMIC DNA]</scope>
    <source>
        <strain evidence="2">cv. Punajuju</strain>
    </source>
</reference>
<accession>A0ACB9BIY1</accession>
<organism evidence="1 2">
    <name type="scientific">Cichorium intybus</name>
    <name type="common">Chicory</name>
    <dbReference type="NCBI Taxonomy" id="13427"/>
    <lineage>
        <taxon>Eukaryota</taxon>
        <taxon>Viridiplantae</taxon>
        <taxon>Streptophyta</taxon>
        <taxon>Embryophyta</taxon>
        <taxon>Tracheophyta</taxon>
        <taxon>Spermatophyta</taxon>
        <taxon>Magnoliopsida</taxon>
        <taxon>eudicotyledons</taxon>
        <taxon>Gunneridae</taxon>
        <taxon>Pentapetalae</taxon>
        <taxon>asterids</taxon>
        <taxon>campanulids</taxon>
        <taxon>Asterales</taxon>
        <taxon>Asteraceae</taxon>
        <taxon>Cichorioideae</taxon>
        <taxon>Cichorieae</taxon>
        <taxon>Cichoriinae</taxon>
        <taxon>Cichorium</taxon>
    </lineage>
</organism>